<sequence>MNPIIYACSSREFKRAFIRILRCHYRRRRPQLPLPGDVSTPSSTWYAINASLSKVKGLARRSQKRRNAKQKSGRYSLSEANSLENGSPMMSLRMYSFNERGSTFEASTVSDDDSAEHVMSEESTSGKWTSPVKVSVSPGCDLNQQNAWTDPPFCHGSDHSHPLCHGSDHSHPLYHNHPSDNPRIVIKDVQTTDIPFASMAHCIDHCRPRVCNTRGPFLGPPRRTMFLPHRR</sequence>
<accession>A0AAD9NKM3</accession>
<protein>
    <submittedName>
        <fullName evidence="2">Uncharacterized protein</fullName>
    </submittedName>
</protein>
<dbReference type="SUPFAM" id="SSF81321">
    <property type="entry name" value="Family A G protein-coupled receptor-like"/>
    <property type="match status" value="1"/>
</dbReference>
<feature type="region of interest" description="Disordered" evidence="1">
    <location>
        <begin position="106"/>
        <end position="131"/>
    </location>
</feature>
<dbReference type="Proteomes" id="UP001209878">
    <property type="component" value="Unassembled WGS sequence"/>
</dbReference>
<dbReference type="EMBL" id="JAODUO010001143">
    <property type="protein sequence ID" value="KAK2170634.1"/>
    <property type="molecule type" value="Genomic_DNA"/>
</dbReference>
<feature type="compositionally biased region" description="Polar residues" evidence="1">
    <location>
        <begin position="73"/>
        <end position="83"/>
    </location>
</feature>
<feature type="compositionally biased region" description="Basic residues" evidence="1">
    <location>
        <begin position="57"/>
        <end position="72"/>
    </location>
</feature>
<evidence type="ECO:0000313" key="2">
    <source>
        <dbReference type="EMBL" id="KAK2170634.1"/>
    </source>
</evidence>
<comment type="caution">
    <text evidence="2">The sequence shown here is derived from an EMBL/GenBank/DDBJ whole genome shotgun (WGS) entry which is preliminary data.</text>
</comment>
<keyword evidence="3" id="KW-1185">Reference proteome</keyword>
<evidence type="ECO:0000313" key="3">
    <source>
        <dbReference type="Proteomes" id="UP001209878"/>
    </source>
</evidence>
<proteinExistence type="predicted"/>
<gene>
    <name evidence="2" type="ORF">NP493_1145g00029</name>
</gene>
<evidence type="ECO:0000256" key="1">
    <source>
        <dbReference type="SAM" id="MobiDB-lite"/>
    </source>
</evidence>
<reference evidence="2" key="1">
    <citation type="journal article" date="2023" name="Mol. Biol. Evol.">
        <title>Third-Generation Sequencing Reveals the Adaptive Role of the Epigenome in Three Deep-Sea Polychaetes.</title>
        <authorList>
            <person name="Perez M."/>
            <person name="Aroh O."/>
            <person name="Sun Y."/>
            <person name="Lan Y."/>
            <person name="Juniper S.K."/>
            <person name="Young C.R."/>
            <person name="Angers B."/>
            <person name="Qian P.Y."/>
        </authorList>
    </citation>
    <scope>NUCLEOTIDE SEQUENCE</scope>
    <source>
        <strain evidence="2">R07B-5</strain>
    </source>
</reference>
<feature type="region of interest" description="Disordered" evidence="1">
    <location>
        <begin position="57"/>
        <end position="83"/>
    </location>
</feature>
<organism evidence="2 3">
    <name type="scientific">Ridgeia piscesae</name>
    <name type="common">Tubeworm</name>
    <dbReference type="NCBI Taxonomy" id="27915"/>
    <lineage>
        <taxon>Eukaryota</taxon>
        <taxon>Metazoa</taxon>
        <taxon>Spiralia</taxon>
        <taxon>Lophotrochozoa</taxon>
        <taxon>Annelida</taxon>
        <taxon>Polychaeta</taxon>
        <taxon>Sedentaria</taxon>
        <taxon>Canalipalpata</taxon>
        <taxon>Sabellida</taxon>
        <taxon>Siboglinidae</taxon>
        <taxon>Ridgeia</taxon>
    </lineage>
</organism>
<dbReference type="AlphaFoldDB" id="A0AAD9NKM3"/>
<name>A0AAD9NKM3_RIDPI</name>